<comment type="subcellular location">
    <subcellularLocation>
        <location evidence="1 10">Cell membrane</location>
        <topology evidence="1 10">Multi-pass membrane protein</topology>
    </subcellularLocation>
</comment>
<keyword evidence="12" id="KW-1185">Reference proteome</keyword>
<dbReference type="GO" id="GO:0005886">
    <property type="term" value="C:plasma membrane"/>
    <property type="evidence" value="ECO:0007669"/>
    <property type="project" value="UniProtKB-SubCell"/>
</dbReference>
<dbReference type="GO" id="GO:0004984">
    <property type="term" value="F:olfactory receptor activity"/>
    <property type="evidence" value="ECO:0007669"/>
    <property type="project" value="InterPro"/>
</dbReference>
<feature type="transmembrane region" description="Helical" evidence="10">
    <location>
        <begin position="132"/>
        <end position="152"/>
    </location>
</feature>
<feature type="transmembrane region" description="Helical" evidence="10">
    <location>
        <begin position="336"/>
        <end position="357"/>
    </location>
</feature>
<keyword evidence="3 10" id="KW-0716">Sensory transduction</keyword>
<keyword evidence="2" id="KW-1003">Cell membrane</keyword>
<evidence type="ECO:0000256" key="1">
    <source>
        <dbReference type="ARBA" id="ARBA00004651"/>
    </source>
</evidence>
<evidence type="ECO:0000256" key="10">
    <source>
        <dbReference type="RuleBase" id="RU351113"/>
    </source>
</evidence>
<keyword evidence="6 10" id="KW-1133">Transmembrane helix</keyword>
<evidence type="ECO:0000313" key="11">
    <source>
        <dbReference type="EMBL" id="KAJ9583494.1"/>
    </source>
</evidence>
<evidence type="ECO:0000256" key="7">
    <source>
        <dbReference type="ARBA" id="ARBA00023136"/>
    </source>
</evidence>
<evidence type="ECO:0000256" key="9">
    <source>
        <dbReference type="ARBA" id="ARBA00023224"/>
    </source>
</evidence>
<keyword evidence="4 10" id="KW-0812">Transmembrane</keyword>
<dbReference type="InterPro" id="IPR004117">
    <property type="entry name" value="7tm6_olfct_rcpt"/>
</dbReference>
<evidence type="ECO:0000256" key="5">
    <source>
        <dbReference type="ARBA" id="ARBA00022725"/>
    </source>
</evidence>
<keyword evidence="9 10" id="KW-0807">Transducer</keyword>
<dbReference type="GO" id="GO:0007165">
    <property type="term" value="P:signal transduction"/>
    <property type="evidence" value="ECO:0007669"/>
    <property type="project" value="UniProtKB-KW"/>
</dbReference>
<feature type="transmembrane region" description="Helical" evidence="10">
    <location>
        <begin position="399"/>
        <end position="424"/>
    </location>
</feature>
<keyword evidence="8 10" id="KW-0675">Receptor</keyword>
<dbReference type="Proteomes" id="UP001233999">
    <property type="component" value="Unassembled WGS sequence"/>
</dbReference>
<reference evidence="11" key="2">
    <citation type="submission" date="2023-05" db="EMBL/GenBank/DDBJ databases">
        <authorList>
            <person name="Fouks B."/>
        </authorList>
    </citation>
    <scope>NUCLEOTIDE SEQUENCE</scope>
    <source>
        <strain evidence="11">Stay&amp;Tobe</strain>
        <tissue evidence="11">Testes</tissue>
    </source>
</reference>
<dbReference type="GO" id="GO:0005549">
    <property type="term" value="F:odorant binding"/>
    <property type="evidence" value="ECO:0007669"/>
    <property type="project" value="InterPro"/>
</dbReference>
<name>A0AAD7ZMK2_DIPPU</name>
<organism evidence="11 12">
    <name type="scientific">Diploptera punctata</name>
    <name type="common">Pacific beetle cockroach</name>
    <dbReference type="NCBI Taxonomy" id="6984"/>
    <lineage>
        <taxon>Eukaryota</taxon>
        <taxon>Metazoa</taxon>
        <taxon>Ecdysozoa</taxon>
        <taxon>Arthropoda</taxon>
        <taxon>Hexapoda</taxon>
        <taxon>Insecta</taxon>
        <taxon>Pterygota</taxon>
        <taxon>Neoptera</taxon>
        <taxon>Polyneoptera</taxon>
        <taxon>Dictyoptera</taxon>
        <taxon>Blattodea</taxon>
        <taxon>Blaberoidea</taxon>
        <taxon>Blaberidae</taxon>
        <taxon>Diplopterinae</taxon>
        <taxon>Diploptera</taxon>
    </lineage>
</organism>
<evidence type="ECO:0000256" key="2">
    <source>
        <dbReference type="ARBA" id="ARBA00022475"/>
    </source>
</evidence>
<evidence type="ECO:0000256" key="8">
    <source>
        <dbReference type="ARBA" id="ARBA00023170"/>
    </source>
</evidence>
<feature type="transmembrane region" description="Helical" evidence="10">
    <location>
        <begin position="42"/>
        <end position="63"/>
    </location>
</feature>
<proteinExistence type="inferred from homology"/>
<accession>A0AAD7ZMK2</accession>
<comment type="caution">
    <text evidence="11">The sequence shown here is derived from an EMBL/GenBank/DDBJ whole genome shotgun (WGS) entry which is preliminary data.</text>
</comment>
<evidence type="ECO:0000313" key="12">
    <source>
        <dbReference type="Proteomes" id="UP001233999"/>
    </source>
</evidence>
<dbReference type="PANTHER" id="PTHR21137:SF35">
    <property type="entry name" value="ODORANT RECEPTOR 19A-RELATED"/>
    <property type="match status" value="1"/>
</dbReference>
<feature type="transmembrane region" description="Helical" evidence="10">
    <location>
        <begin position="69"/>
        <end position="91"/>
    </location>
</feature>
<keyword evidence="5 10" id="KW-0552">Olfaction</keyword>
<dbReference type="PANTHER" id="PTHR21137">
    <property type="entry name" value="ODORANT RECEPTOR"/>
    <property type="match status" value="1"/>
</dbReference>
<dbReference type="EMBL" id="JASPKZ010007583">
    <property type="protein sequence ID" value="KAJ9583494.1"/>
    <property type="molecule type" value="Genomic_DNA"/>
</dbReference>
<evidence type="ECO:0000256" key="6">
    <source>
        <dbReference type="ARBA" id="ARBA00022989"/>
    </source>
</evidence>
<evidence type="ECO:0000256" key="3">
    <source>
        <dbReference type="ARBA" id="ARBA00022606"/>
    </source>
</evidence>
<dbReference type="Pfam" id="PF02949">
    <property type="entry name" value="7tm_6"/>
    <property type="match status" value="1"/>
</dbReference>
<evidence type="ECO:0000256" key="4">
    <source>
        <dbReference type="ARBA" id="ARBA00022692"/>
    </source>
</evidence>
<keyword evidence="7 10" id="KW-0472">Membrane</keyword>
<gene>
    <name evidence="11" type="ORF">L9F63_022166</name>
</gene>
<dbReference type="AlphaFoldDB" id="A0AAD7ZMK2"/>
<reference evidence="11" key="1">
    <citation type="journal article" date="2023" name="IScience">
        <title>Live-bearing cockroach genome reveals convergent evolutionary mechanisms linked to viviparity in insects and beyond.</title>
        <authorList>
            <person name="Fouks B."/>
            <person name="Harrison M.C."/>
            <person name="Mikhailova A.A."/>
            <person name="Marchal E."/>
            <person name="English S."/>
            <person name="Carruthers M."/>
            <person name="Jennings E.C."/>
            <person name="Chiamaka E.L."/>
            <person name="Frigard R.A."/>
            <person name="Pippel M."/>
            <person name="Attardo G.M."/>
            <person name="Benoit J.B."/>
            <person name="Bornberg-Bauer E."/>
            <person name="Tobe S.S."/>
        </authorList>
    </citation>
    <scope>NUCLEOTIDE SEQUENCE</scope>
    <source>
        <strain evidence="11">Stay&amp;Tobe</strain>
    </source>
</reference>
<sequence>MTEDSIPHWLKEEDALSLDRVLLRHCALLPGTTESEIRSRRVIRFVICIIMITMIIGDFIELYNSRSSFMNIIQCMSIGITLTKCLIKFIVVIQHEKELRYVLEKLMTNFYIHENIFKEKIISTIKEKKKTAWWISIPYICNFISTIVLMGLDKTSSLVYRPSNEPEYRNDTNETVAFTRLLPLRVWLPINQQLSPQYEIGYFYQLIVFAYIIYSTTIIDTFIAVIMMYVSTQFELLGSSIRQAKENVSQLLEMKYINVHNIVVEDGTGTDESLEWREEMDNYLRLCVLRHQSLFEFMNRMNLLSSPIEFVQAVTSSILLCTLGFTAIYIGDVSILPRLMMYTSNILLQIGLPCYYATQLQVQSLNIADAAYSCEWYNEPVSFQKSICMIIMRAQKPVYIYFGPFGTLSLELFATVVQSAYTYITLLRQVYE</sequence>
<feature type="transmembrane region" description="Helical" evidence="10">
    <location>
        <begin position="202"/>
        <end position="230"/>
    </location>
</feature>
<feature type="transmembrane region" description="Helical" evidence="10">
    <location>
        <begin position="310"/>
        <end position="330"/>
    </location>
</feature>
<comment type="similarity">
    <text evidence="10">Belongs to the insect chemoreceptor superfamily. Heteromeric odorant receptor channel (TC 1.A.69) family.</text>
</comment>
<protein>
    <recommendedName>
        <fullName evidence="10">Odorant receptor</fullName>
    </recommendedName>
</protein>